<keyword evidence="2" id="KW-1185">Reference proteome</keyword>
<accession>A0AAN9JZS0</accession>
<evidence type="ECO:0000313" key="1">
    <source>
        <dbReference type="EMBL" id="KAK7308560.1"/>
    </source>
</evidence>
<protein>
    <submittedName>
        <fullName evidence="1">Uncharacterized protein</fullName>
    </submittedName>
</protein>
<dbReference type="Proteomes" id="UP001367508">
    <property type="component" value="Unassembled WGS sequence"/>
</dbReference>
<dbReference type="AlphaFoldDB" id="A0AAN9JZS0"/>
<sequence>MDPYMGFELGLYKQELFLLGGSFFSLGTKTENSEKKNTRSKDIDAKVEKACESQFKSIGRGWIFKISRGEFLLELFHHSLDLEAKREEEENLNGSSHSVRFKIHFIFCGSSSINQHSYRIDECLRYSHRSPEAHVYRPRGPGSHACSTRIGVVLPHGLRASLLSFAVIMQPVPGGVVDTWACLCLFIGDLKYLLHPRELVEMGHRRARSSAPKGLTSLRLCQRKTKSRMKRIRTTGQIRPLKSDHYCPSTQFNSSMLSLTSGCTSCSPMLDNFVDFTCLTPQNPGSRMLTVAREELRRQ</sequence>
<reference evidence="1 2" key="1">
    <citation type="submission" date="2024-01" db="EMBL/GenBank/DDBJ databases">
        <title>The genomes of 5 underutilized Papilionoideae crops provide insights into root nodulation and disease resistanc.</title>
        <authorList>
            <person name="Jiang F."/>
        </authorList>
    </citation>
    <scope>NUCLEOTIDE SEQUENCE [LARGE SCALE GENOMIC DNA]</scope>
    <source>
        <strain evidence="1">LVBAO_FW01</strain>
        <tissue evidence="1">Leaves</tissue>
    </source>
</reference>
<comment type="caution">
    <text evidence="1">The sequence shown here is derived from an EMBL/GenBank/DDBJ whole genome shotgun (WGS) entry which is preliminary data.</text>
</comment>
<proteinExistence type="predicted"/>
<evidence type="ECO:0000313" key="2">
    <source>
        <dbReference type="Proteomes" id="UP001367508"/>
    </source>
</evidence>
<name>A0AAN9JZS0_CANGL</name>
<organism evidence="1 2">
    <name type="scientific">Canavalia gladiata</name>
    <name type="common">Sword bean</name>
    <name type="synonym">Dolichos gladiatus</name>
    <dbReference type="NCBI Taxonomy" id="3824"/>
    <lineage>
        <taxon>Eukaryota</taxon>
        <taxon>Viridiplantae</taxon>
        <taxon>Streptophyta</taxon>
        <taxon>Embryophyta</taxon>
        <taxon>Tracheophyta</taxon>
        <taxon>Spermatophyta</taxon>
        <taxon>Magnoliopsida</taxon>
        <taxon>eudicotyledons</taxon>
        <taxon>Gunneridae</taxon>
        <taxon>Pentapetalae</taxon>
        <taxon>rosids</taxon>
        <taxon>fabids</taxon>
        <taxon>Fabales</taxon>
        <taxon>Fabaceae</taxon>
        <taxon>Papilionoideae</taxon>
        <taxon>50 kb inversion clade</taxon>
        <taxon>NPAAA clade</taxon>
        <taxon>indigoferoid/millettioid clade</taxon>
        <taxon>Phaseoleae</taxon>
        <taxon>Canavalia</taxon>
    </lineage>
</organism>
<gene>
    <name evidence="1" type="ORF">VNO77_42177</name>
</gene>
<dbReference type="EMBL" id="JAYMYQ010000010">
    <property type="protein sequence ID" value="KAK7308560.1"/>
    <property type="molecule type" value="Genomic_DNA"/>
</dbReference>